<evidence type="ECO:0000313" key="2">
    <source>
        <dbReference type="Proteomes" id="UP000077115"/>
    </source>
</evidence>
<dbReference type="AlphaFoldDB" id="A0A177WLN0"/>
<evidence type="ECO:0000313" key="1">
    <source>
        <dbReference type="EMBL" id="OAJ41019.1"/>
    </source>
</evidence>
<dbReference type="Proteomes" id="UP000077115">
    <property type="component" value="Unassembled WGS sequence"/>
</dbReference>
<protein>
    <submittedName>
        <fullName evidence="1">Uncharacterized protein</fullName>
    </submittedName>
</protein>
<gene>
    <name evidence="1" type="ORF">BDEG_24682</name>
</gene>
<name>A0A177WLN0_BATDL</name>
<reference evidence="1 2" key="2">
    <citation type="submission" date="2016-05" db="EMBL/GenBank/DDBJ databases">
        <title>Lineage-specific infection strategies underlie the spectrum of fungal disease in amphibians.</title>
        <authorList>
            <person name="Cuomo C.A."/>
            <person name="Farrer R.A."/>
            <person name="James T."/>
            <person name="Longcore J."/>
            <person name="Birren B."/>
        </authorList>
    </citation>
    <scope>NUCLEOTIDE SEQUENCE [LARGE SCALE GENOMIC DNA]</scope>
    <source>
        <strain evidence="1 2">JEL423</strain>
    </source>
</reference>
<dbReference type="VEuPathDB" id="FungiDB:BDEG_24682"/>
<proteinExistence type="predicted"/>
<organism evidence="1 2">
    <name type="scientific">Batrachochytrium dendrobatidis (strain JEL423)</name>
    <dbReference type="NCBI Taxonomy" id="403673"/>
    <lineage>
        <taxon>Eukaryota</taxon>
        <taxon>Fungi</taxon>
        <taxon>Fungi incertae sedis</taxon>
        <taxon>Chytridiomycota</taxon>
        <taxon>Chytridiomycota incertae sedis</taxon>
        <taxon>Chytridiomycetes</taxon>
        <taxon>Rhizophydiales</taxon>
        <taxon>Rhizophydiales incertae sedis</taxon>
        <taxon>Batrachochytrium</taxon>
    </lineage>
</organism>
<reference evidence="1 2" key="1">
    <citation type="submission" date="2006-10" db="EMBL/GenBank/DDBJ databases">
        <title>The Genome Sequence of Batrachochytrium dendrobatidis JEL423.</title>
        <authorList>
            <consortium name="The Broad Institute Genome Sequencing Platform"/>
            <person name="Birren B."/>
            <person name="Lander E."/>
            <person name="Galagan J."/>
            <person name="Cuomo C."/>
            <person name="Devon K."/>
            <person name="Jaffe D."/>
            <person name="Butler J."/>
            <person name="Alvarez P."/>
            <person name="Gnerre S."/>
            <person name="Grabherr M."/>
            <person name="Kleber M."/>
            <person name="Mauceli E."/>
            <person name="Brockman W."/>
            <person name="Young S."/>
            <person name="LaButti K."/>
            <person name="Sykes S."/>
            <person name="DeCaprio D."/>
            <person name="Crawford M."/>
            <person name="Koehrsen M."/>
            <person name="Engels R."/>
            <person name="Montgomery P."/>
            <person name="Pearson M."/>
            <person name="Howarth C."/>
            <person name="Larson L."/>
            <person name="White J."/>
            <person name="O'Leary S."/>
            <person name="Kodira C."/>
            <person name="Zeng Q."/>
            <person name="Yandava C."/>
            <person name="Alvarado L."/>
            <person name="Longcore J."/>
            <person name="James T."/>
        </authorList>
    </citation>
    <scope>NUCLEOTIDE SEQUENCE [LARGE SCALE GENOMIC DNA]</scope>
    <source>
        <strain evidence="1 2">JEL423</strain>
    </source>
</reference>
<sequence length="111" mass="12801">MSIDSNSHRRHSKSIMKDTKKNKIAWTIWISAERQILMTALYTYSVVRIGVEKNEVTTIMRKGGLFNKKQKQLKLRDSSDGSKKNMAIAVDIVKARCHGFDEIMKNDYPII</sequence>
<accession>A0A177WLN0</accession>
<dbReference type="EMBL" id="DS022305">
    <property type="protein sequence ID" value="OAJ41019.1"/>
    <property type="molecule type" value="Genomic_DNA"/>
</dbReference>